<accession>A0A235BV10</accession>
<dbReference type="GO" id="GO:0009098">
    <property type="term" value="P:L-leucine biosynthetic process"/>
    <property type="evidence" value="ECO:0007669"/>
    <property type="project" value="UniProtKB-UniRule"/>
</dbReference>
<evidence type="ECO:0000256" key="3">
    <source>
        <dbReference type="ARBA" id="ARBA00023004"/>
    </source>
</evidence>
<keyword evidence="6" id="KW-0100">Branched-chain amino acid biosynthesis</keyword>
<evidence type="ECO:0000256" key="5">
    <source>
        <dbReference type="ARBA" id="ARBA00023239"/>
    </source>
</evidence>
<keyword evidence="3 6" id="KW-0408">Iron</keyword>
<dbReference type="NCBIfam" id="NF001614">
    <property type="entry name" value="PRK00402.1"/>
    <property type="match status" value="1"/>
</dbReference>
<evidence type="ECO:0000259" key="7">
    <source>
        <dbReference type="Pfam" id="PF00330"/>
    </source>
</evidence>
<evidence type="ECO:0000256" key="1">
    <source>
        <dbReference type="ARBA" id="ARBA00022485"/>
    </source>
</evidence>
<dbReference type="InterPro" id="IPR036008">
    <property type="entry name" value="Aconitase_4Fe-4S_dom"/>
</dbReference>
<comment type="catalytic activity">
    <reaction evidence="6">
        <text>(2R,3S)-3-isopropylmalate = (2S)-2-isopropylmalate</text>
        <dbReference type="Rhea" id="RHEA:32287"/>
        <dbReference type="ChEBI" id="CHEBI:1178"/>
        <dbReference type="ChEBI" id="CHEBI:35121"/>
        <dbReference type="EC" id="4.2.1.33"/>
    </reaction>
</comment>
<comment type="similarity">
    <text evidence="6">Belongs to the aconitase/IPM isomerase family. LeuC type 2 subfamily.</text>
</comment>
<comment type="function">
    <text evidence="6">Catalyzes the isomerization between 2-isopropylmalate and 3-isopropylmalate, via the formation of 2-isopropylmaleate.</text>
</comment>
<dbReference type="CDD" id="cd01583">
    <property type="entry name" value="IPMI"/>
    <property type="match status" value="1"/>
</dbReference>
<feature type="domain" description="Aconitase/3-isopropylmalate dehydratase large subunit alpha/beta/alpha" evidence="7">
    <location>
        <begin position="21"/>
        <end position="286"/>
    </location>
</feature>
<dbReference type="Proteomes" id="UP000215215">
    <property type="component" value="Unassembled WGS sequence"/>
</dbReference>
<reference evidence="8 9" key="1">
    <citation type="submission" date="2017-07" db="EMBL/GenBank/DDBJ databases">
        <title>Recovery of genomes from metagenomes via a dereplication, aggregation, and scoring strategy.</title>
        <authorList>
            <person name="Sieber C.M."/>
            <person name="Probst A.J."/>
            <person name="Sharrar A."/>
            <person name="Thomas B.C."/>
            <person name="Hess M."/>
            <person name="Tringe S.G."/>
            <person name="Banfield J.F."/>
        </authorList>
    </citation>
    <scope>NUCLEOTIDE SEQUENCE [LARGE SCALE GENOMIC DNA]</scope>
    <source>
        <strain evidence="8">JGI_Cruoil_03_44_89</strain>
    </source>
</reference>
<evidence type="ECO:0000256" key="4">
    <source>
        <dbReference type="ARBA" id="ARBA00023014"/>
    </source>
</evidence>
<sequence length="422" mass="45322">MGKTFAEKILAERAGLKEVVPGEIVMVRPDHLLSHDNTAPIIAKIEDELDEYGIVDKDFPVIVLDHVVPAVDEKTASNHKKIREFVKKHGIKNFFDVGAGICHQVLFEKGFALPGTLILGSDSHTCSQGALGAFASGIDRTEAASLLLTGETWLKVPQSIKITLRGEIVPPVSSKDVILHIIGDIGAAGANYCAVEYHGDLEQLSVSDRFTIANMGVEMGAKISVFPIDDVALKFLGRLGVKDPSYKEVWSDPDANYSRKLTYDLTGIAPVVARPHSVDNVCPVTELDGLKIDQCFIGTCTNGRLEDLLVAAEILKGKSVASDVRLLVLPASKEVFEAALRENIIYTLSNAGAVILPPGCGPCLGAHQGVLAPSERCLSTANRNFKGRMGCREAEIYLASPATVAASAIYGKITDPREVIEK</sequence>
<dbReference type="InterPro" id="IPR011826">
    <property type="entry name" value="HAcnase/IPMdehydase_lsu_prok"/>
</dbReference>
<dbReference type="GO" id="GO:0051539">
    <property type="term" value="F:4 iron, 4 sulfur cluster binding"/>
    <property type="evidence" value="ECO:0007669"/>
    <property type="project" value="UniProtKB-KW"/>
</dbReference>
<evidence type="ECO:0000313" key="9">
    <source>
        <dbReference type="Proteomes" id="UP000215215"/>
    </source>
</evidence>
<dbReference type="PANTHER" id="PTHR43822">
    <property type="entry name" value="HOMOACONITASE, MITOCHONDRIAL-RELATED"/>
    <property type="match status" value="1"/>
</dbReference>
<dbReference type="NCBIfam" id="TIGR01343">
    <property type="entry name" value="hacA_fam"/>
    <property type="match status" value="1"/>
</dbReference>
<feature type="binding site" evidence="6">
    <location>
        <position position="363"/>
    </location>
    <ligand>
        <name>[4Fe-4S] cluster</name>
        <dbReference type="ChEBI" id="CHEBI:49883"/>
    </ligand>
</feature>
<dbReference type="Pfam" id="PF00330">
    <property type="entry name" value="Aconitase"/>
    <property type="match status" value="1"/>
</dbReference>
<feature type="binding site" evidence="6">
    <location>
        <position position="360"/>
    </location>
    <ligand>
        <name>[4Fe-4S] cluster</name>
        <dbReference type="ChEBI" id="CHEBI:49883"/>
    </ligand>
</feature>
<dbReference type="PRINTS" id="PR00415">
    <property type="entry name" value="ACONITASE"/>
</dbReference>
<dbReference type="InterPro" id="IPR006251">
    <property type="entry name" value="Homoacnase/IPMdehydase_lsu"/>
</dbReference>
<keyword evidence="6" id="KW-0432">Leucine biosynthesis</keyword>
<dbReference type="UniPathway" id="UPA00048">
    <property type="reaction ID" value="UER00071"/>
</dbReference>
<keyword evidence="1 6" id="KW-0004">4Fe-4S</keyword>
<protein>
    <recommendedName>
        <fullName evidence="6">3-isopropylmalate dehydratase large subunit</fullName>
        <ecNumber evidence="6">4.2.1.33</ecNumber>
    </recommendedName>
    <alternativeName>
        <fullName evidence="6">Alpha-IPM isomerase</fullName>
        <shortName evidence="6">IPMI</shortName>
    </alternativeName>
    <alternativeName>
        <fullName evidence="6">Isopropylmalate isomerase</fullName>
    </alternativeName>
</protein>
<gene>
    <name evidence="6" type="primary">leuC</name>
    <name evidence="8" type="ORF">CH333_04415</name>
</gene>
<dbReference type="GO" id="GO:0046872">
    <property type="term" value="F:metal ion binding"/>
    <property type="evidence" value="ECO:0007669"/>
    <property type="project" value="UniProtKB-KW"/>
</dbReference>
<dbReference type="SUPFAM" id="SSF53732">
    <property type="entry name" value="Aconitase iron-sulfur domain"/>
    <property type="match status" value="1"/>
</dbReference>
<keyword evidence="6" id="KW-0028">Amino-acid biosynthesis</keyword>
<name>A0A235BV10_UNCW3</name>
<keyword evidence="2 6" id="KW-0479">Metal-binding</keyword>
<comment type="cofactor">
    <cofactor evidence="6">
        <name>[4Fe-4S] cluster</name>
        <dbReference type="ChEBI" id="CHEBI:49883"/>
    </cofactor>
    <text evidence="6">Binds 1 [4Fe-4S] cluster per subunit.</text>
</comment>
<dbReference type="InterPro" id="IPR050067">
    <property type="entry name" value="IPM_dehydratase_rel_enz"/>
</dbReference>
<dbReference type="InterPro" id="IPR015931">
    <property type="entry name" value="Acnase/IPM_dHydase_lsu_aba_1/3"/>
</dbReference>
<feature type="binding site" evidence="6">
    <location>
        <position position="300"/>
    </location>
    <ligand>
        <name>[4Fe-4S] cluster</name>
        <dbReference type="ChEBI" id="CHEBI:49883"/>
    </ligand>
</feature>
<dbReference type="Gene3D" id="3.30.499.10">
    <property type="entry name" value="Aconitase, domain 3"/>
    <property type="match status" value="2"/>
</dbReference>
<dbReference type="EC" id="4.2.1.33" evidence="6"/>
<evidence type="ECO:0000256" key="2">
    <source>
        <dbReference type="ARBA" id="ARBA00022723"/>
    </source>
</evidence>
<dbReference type="PROSITE" id="PS01244">
    <property type="entry name" value="ACONITASE_2"/>
    <property type="match status" value="1"/>
</dbReference>
<comment type="subunit">
    <text evidence="6">Heterodimer of LeuC and LeuD.</text>
</comment>
<comment type="caution">
    <text evidence="8">The sequence shown here is derived from an EMBL/GenBank/DDBJ whole genome shotgun (WGS) entry which is preliminary data.</text>
</comment>
<dbReference type="HAMAP" id="MF_01027">
    <property type="entry name" value="LeuC_type2"/>
    <property type="match status" value="1"/>
</dbReference>
<evidence type="ECO:0000256" key="6">
    <source>
        <dbReference type="HAMAP-Rule" id="MF_01027"/>
    </source>
</evidence>
<dbReference type="EMBL" id="NOZQ01000089">
    <property type="protein sequence ID" value="OYD16046.1"/>
    <property type="molecule type" value="Genomic_DNA"/>
</dbReference>
<dbReference type="AlphaFoldDB" id="A0A235BV10"/>
<dbReference type="GO" id="GO:0003861">
    <property type="term" value="F:3-isopropylmalate dehydratase activity"/>
    <property type="evidence" value="ECO:0007669"/>
    <property type="project" value="UniProtKB-UniRule"/>
</dbReference>
<evidence type="ECO:0000313" key="8">
    <source>
        <dbReference type="EMBL" id="OYD16046.1"/>
    </source>
</evidence>
<keyword evidence="4 6" id="KW-0411">Iron-sulfur</keyword>
<dbReference type="NCBIfam" id="TIGR02086">
    <property type="entry name" value="IPMI_arch"/>
    <property type="match status" value="1"/>
</dbReference>
<dbReference type="InterPro" id="IPR018136">
    <property type="entry name" value="Aconitase_4Fe-4S_BS"/>
</dbReference>
<dbReference type="PROSITE" id="PS00450">
    <property type="entry name" value="ACONITASE_1"/>
    <property type="match status" value="1"/>
</dbReference>
<keyword evidence="5 6" id="KW-0456">Lyase</keyword>
<dbReference type="InterPro" id="IPR001030">
    <property type="entry name" value="Acoase/IPM_deHydtase_lsu_aba"/>
</dbReference>
<dbReference type="InterPro" id="IPR033941">
    <property type="entry name" value="IPMI_cat"/>
</dbReference>
<dbReference type="PANTHER" id="PTHR43822:SF2">
    <property type="entry name" value="HOMOACONITASE, MITOCHONDRIAL"/>
    <property type="match status" value="1"/>
</dbReference>
<organism evidence="8 9">
    <name type="scientific">candidate division WOR-3 bacterium JGI_Cruoil_03_44_89</name>
    <dbReference type="NCBI Taxonomy" id="1973748"/>
    <lineage>
        <taxon>Bacteria</taxon>
        <taxon>Bacteria division WOR-3</taxon>
    </lineage>
</organism>
<proteinExistence type="inferred from homology"/>
<comment type="pathway">
    <text evidence="6">Amino-acid biosynthesis; L-leucine biosynthesis; L-leucine from 3-methyl-2-oxobutanoate: step 2/4.</text>
</comment>